<evidence type="ECO:0000256" key="4">
    <source>
        <dbReference type="ARBA" id="ARBA00023136"/>
    </source>
</evidence>
<dbReference type="RefSeq" id="WP_016269774.1">
    <property type="nucleotide sequence ID" value="NZ_CABJDH010000001.1"/>
</dbReference>
<dbReference type="InterPro" id="IPR033985">
    <property type="entry name" value="SusD-like_N"/>
</dbReference>
<feature type="transmembrane region" description="Helical" evidence="6">
    <location>
        <begin position="12"/>
        <end position="32"/>
    </location>
</feature>
<keyword evidence="6" id="KW-0812">Transmembrane</keyword>
<comment type="subcellular location">
    <subcellularLocation>
        <location evidence="1">Cell outer membrane</location>
    </subcellularLocation>
</comment>
<evidence type="ECO:0000259" key="8">
    <source>
        <dbReference type="Pfam" id="PF14322"/>
    </source>
</evidence>
<dbReference type="EMBL" id="QSJP01000002">
    <property type="protein sequence ID" value="RHD90912.1"/>
    <property type="molecule type" value="Genomic_DNA"/>
</dbReference>
<dbReference type="PROSITE" id="PS51257">
    <property type="entry name" value="PROKAR_LIPOPROTEIN"/>
    <property type="match status" value="1"/>
</dbReference>
<evidence type="ECO:0000256" key="6">
    <source>
        <dbReference type="SAM" id="Phobius"/>
    </source>
</evidence>
<dbReference type="EMBL" id="CP083685">
    <property type="protein sequence ID" value="UYU89160.1"/>
    <property type="molecule type" value="Genomic_DNA"/>
</dbReference>
<dbReference type="EMBL" id="CP083680">
    <property type="protein sequence ID" value="UYU67685.1"/>
    <property type="molecule type" value="Genomic_DNA"/>
</dbReference>
<evidence type="ECO:0000256" key="3">
    <source>
        <dbReference type="ARBA" id="ARBA00022729"/>
    </source>
</evidence>
<sequence length="691" mass="79073">MKKYISHRSINLFIVFLGILTTGGFTSCNFLRVDDYFDDTMKFDSIFTKYEYLVQYMWGTSDQFPDESRILSDPVTPGPMATDEAFSSQNPEHGLRGLSYILGTINADNIGNYSMNIWSSMYKVIRKCNYILARKGEAHMNTIQDEEITGYTHMMRGYAYYNLIQSYGPCIILGDDILPNNELPETYNYSRSTYDECVDYCCNELELAAKYMPIDLNPTFFGRPSRGAAFALIARLRLQQASPLYNGGQAARTAFGNWKRTVDGANYVNLNYDETRWAVAAAACKRVIEMNKYKLHTSPIDPSMPPRALPASVTITDPNFQNIDYYRSYSEMFTGETIGSKNPEFIWGRQSDAMANMTQCSFPTEKAMGGWNNLCVTQKLVDAYYMVDGRDKNDASKEYPYHVANGTVTDDYFSTSAEEFSGYTIPMGVYGMYLNRENRFYATIGYSGRYWAARSNTQEQYGPYRAWYHQMVTSGRDLFSGKNSAITNPLDYPATGYVLTKWIHADDAWIGTGSMRTTKYFPIIRYAEILLGYVEAINHLSKSYTVELPAINGGNNAPQSYTVERIPTEIQKYFNPIRNRVGLPGLSDTEAASDETTLDNIIKREYMIEFACENRRYFDVRRWGIYEETEKAGVYGMRLGGDKYTYYQNPIPVNQVNNRNRVIDKRLILLPLPKAEVRRVENLDQNPGWEN</sequence>
<proteinExistence type="inferred from homology"/>
<evidence type="ECO:0000313" key="10">
    <source>
        <dbReference type="EMBL" id="RHD90912.1"/>
    </source>
</evidence>
<evidence type="ECO:0000313" key="14">
    <source>
        <dbReference type="Proteomes" id="UP000440614"/>
    </source>
</evidence>
<dbReference type="Proteomes" id="UP001156218">
    <property type="component" value="Chromosome"/>
</dbReference>
<evidence type="ECO:0000313" key="11">
    <source>
        <dbReference type="EMBL" id="UYU67685.1"/>
    </source>
</evidence>
<reference evidence="10 13" key="1">
    <citation type="submission" date="2018-08" db="EMBL/GenBank/DDBJ databases">
        <title>A genome reference for cultivated species of the human gut microbiota.</title>
        <authorList>
            <person name="Zou Y."/>
            <person name="Xue W."/>
            <person name="Luo G."/>
        </authorList>
    </citation>
    <scope>NUCLEOTIDE SEQUENCE [LARGE SCALE GENOMIC DNA]</scope>
    <source>
        <strain evidence="10 13">AM30-26</strain>
    </source>
</reference>
<evidence type="ECO:0000256" key="5">
    <source>
        <dbReference type="ARBA" id="ARBA00023237"/>
    </source>
</evidence>
<name>A0A173VRE4_BACT4</name>
<accession>A0A173VRE4</accession>
<dbReference type="AlphaFoldDB" id="A0A173VRE4"/>
<dbReference type="Proteomes" id="UP000440614">
    <property type="component" value="Unassembled WGS sequence"/>
</dbReference>
<dbReference type="EMBL" id="WCSY01000006">
    <property type="protein sequence ID" value="KAB4314176.1"/>
    <property type="molecule type" value="Genomic_DNA"/>
</dbReference>
<feature type="domain" description="SusD-like N-terminal" evidence="8">
    <location>
        <begin position="79"/>
        <end position="238"/>
    </location>
</feature>
<dbReference type="SUPFAM" id="SSF48452">
    <property type="entry name" value="TPR-like"/>
    <property type="match status" value="1"/>
</dbReference>
<dbReference type="InterPro" id="IPR012944">
    <property type="entry name" value="SusD_RagB_dom"/>
</dbReference>
<dbReference type="Pfam" id="PF14322">
    <property type="entry name" value="SusD-like_3"/>
    <property type="match status" value="1"/>
</dbReference>
<keyword evidence="4 6" id="KW-0472">Membrane</keyword>
<dbReference type="Proteomes" id="UP001162960">
    <property type="component" value="Chromosome"/>
</dbReference>
<reference evidence="9 14" key="2">
    <citation type="journal article" date="2019" name="Nat. Med.">
        <title>A library of human gut bacterial isolates paired with longitudinal multiomics data enables mechanistic microbiome research.</title>
        <authorList>
            <person name="Poyet M."/>
            <person name="Groussin M."/>
            <person name="Gibbons S.M."/>
            <person name="Avila-Pacheco J."/>
            <person name="Jiang X."/>
            <person name="Kearney S.M."/>
            <person name="Perrotta A.R."/>
            <person name="Berdy B."/>
            <person name="Zhao S."/>
            <person name="Lieberman T.D."/>
            <person name="Swanson P.K."/>
            <person name="Smith M."/>
            <person name="Roesemann S."/>
            <person name="Alexander J.E."/>
            <person name="Rich S.A."/>
            <person name="Livny J."/>
            <person name="Vlamakis H."/>
            <person name="Clish C."/>
            <person name="Bullock K."/>
            <person name="Deik A."/>
            <person name="Scott J."/>
            <person name="Pierce K.A."/>
            <person name="Xavier R.J."/>
            <person name="Alm E.J."/>
        </authorList>
    </citation>
    <scope>NUCLEOTIDE SEQUENCE [LARGE SCALE GENOMIC DNA]</scope>
    <source>
        <strain evidence="9 14">BIOML-A188</strain>
    </source>
</reference>
<feature type="domain" description="RagB/SusD" evidence="7">
    <location>
        <begin position="343"/>
        <end position="689"/>
    </location>
</feature>
<keyword evidence="6" id="KW-1133">Transmembrane helix</keyword>
<evidence type="ECO:0000256" key="1">
    <source>
        <dbReference type="ARBA" id="ARBA00004442"/>
    </source>
</evidence>
<evidence type="ECO:0000313" key="12">
    <source>
        <dbReference type="EMBL" id="UYU89160.1"/>
    </source>
</evidence>
<dbReference type="Pfam" id="PF07980">
    <property type="entry name" value="SusD_RagB"/>
    <property type="match status" value="1"/>
</dbReference>
<evidence type="ECO:0000313" key="15">
    <source>
        <dbReference type="Proteomes" id="UP001156218"/>
    </source>
</evidence>
<organism evidence="9 14">
    <name type="scientific">Bacteroides thetaiotaomicron</name>
    <dbReference type="NCBI Taxonomy" id="818"/>
    <lineage>
        <taxon>Bacteria</taxon>
        <taxon>Pseudomonadati</taxon>
        <taxon>Bacteroidota</taxon>
        <taxon>Bacteroidia</taxon>
        <taxon>Bacteroidales</taxon>
        <taxon>Bacteroidaceae</taxon>
        <taxon>Bacteroides</taxon>
    </lineage>
</organism>
<dbReference type="Proteomes" id="UP000284785">
    <property type="component" value="Unassembled WGS sequence"/>
</dbReference>
<dbReference type="Gene3D" id="1.25.40.390">
    <property type="match status" value="1"/>
</dbReference>
<keyword evidence="5" id="KW-0998">Cell outer membrane</keyword>
<dbReference type="InterPro" id="IPR011990">
    <property type="entry name" value="TPR-like_helical_dom_sf"/>
</dbReference>
<evidence type="ECO:0000259" key="7">
    <source>
        <dbReference type="Pfam" id="PF07980"/>
    </source>
</evidence>
<evidence type="ECO:0000313" key="9">
    <source>
        <dbReference type="EMBL" id="KAB4314176.1"/>
    </source>
</evidence>
<evidence type="ECO:0000256" key="2">
    <source>
        <dbReference type="ARBA" id="ARBA00006275"/>
    </source>
</evidence>
<protein>
    <submittedName>
        <fullName evidence="9">RagB/SusD family nutrient uptake outer membrane protein</fullName>
    </submittedName>
</protein>
<reference evidence="11 15" key="3">
    <citation type="submission" date="2021-06" db="EMBL/GenBank/DDBJ databases">
        <title>Interrogation of the integrated mobile genetic elements in gut-associated Bacteroides with a consensus prediction approach.</title>
        <authorList>
            <person name="Campbell D.E."/>
            <person name="Leigh J.R."/>
            <person name="Kim T."/>
            <person name="England W."/>
            <person name="Whitaker R.J."/>
            <person name="Degnan P.H."/>
        </authorList>
    </citation>
    <scope>NUCLEOTIDE SEQUENCE [LARGE SCALE GENOMIC DNA]</scope>
    <source>
        <strain evidence="12">VPI-3443</strain>
        <strain evidence="11 15">WAL8669</strain>
    </source>
</reference>
<evidence type="ECO:0000313" key="13">
    <source>
        <dbReference type="Proteomes" id="UP000284785"/>
    </source>
</evidence>
<dbReference type="GO" id="GO:0009279">
    <property type="term" value="C:cell outer membrane"/>
    <property type="evidence" value="ECO:0007669"/>
    <property type="project" value="UniProtKB-SubCell"/>
</dbReference>
<keyword evidence="3" id="KW-0732">Signal</keyword>
<gene>
    <name evidence="10" type="ORF">DW780_02835</name>
    <name evidence="9" type="ORF">GAO51_07350</name>
    <name evidence="11" type="ORF">KQP68_05220</name>
    <name evidence="12" type="ORF">KQP74_14490</name>
</gene>
<comment type="similarity">
    <text evidence="2">Belongs to the SusD family.</text>
</comment>